<protein>
    <recommendedName>
        <fullName evidence="3">RING-type domain-containing protein</fullName>
    </recommendedName>
</protein>
<dbReference type="InterPro" id="IPR001841">
    <property type="entry name" value="Znf_RING"/>
</dbReference>
<dbReference type="SUPFAM" id="SSF57850">
    <property type="entry name" value="RING/U-box"/>
    <property type="match status" value="1"/>
</dbReference>
<gene>
    <name evidence="4" type="ORF">EV420DRAFT_367729</name>
</gene>
<comment type="caution">
    <text evidence="4">The sequence shown here is derived from an EMBL/GenBank/DDBJ whole genome shotgun (WGS) entry which is preliminary data.</text>
</comment>
<evidence type="ECO:0000259" key="3">
    <source>
        <dbReference type="PROSITE" id="PS50089"/>
    </source>
</evidence>
<sequence length="251" mass="28749">MVNAQCPICTDSYPLESFLFLACGHGCCDSCTNNYKGKVCSICRKAKGSVEPHQIYFTVVDDSLEGKVLYNAGKLESLDSLSEPRHIAATADSLRQIVKDTPLDDSLISRLIQAADNLEERLPIYDQLEAERRNSATLKARINELDQNLLVVQECCSDIERQREDALHKCEVLFQDSKRRISREQTQKEFLDQRAKQQKKEMEREIARLTSLCLEKEKQIKLEKKKSRALARQYTRQSVEDNDDSLIVTMD</sequence>
<keyword evidence="1" id="KW-0862">Zinc</keyword>
<dbReference type="AlphaFoldDB" id="A0AA39KCG3"/>
<dbReference type="InterPro" id="IPR013083">
    <property type="entry name" value="Znf_RING/FYVE/PHD"/>
</dbReference>
<proteinExistence type="predicted"/>
<keyword evidence="1" id="KW-0863">Zinc-finger</keyword>
<organism evidence="4 5">
    <name type="scientific">Armillaria tabescens</name>
    <name type="common">Ringless honey mushroom</name>
    <name type="synonym">Agaricus tabescens</name>
    <dbReference type="NCBI Taxonomy" id="1929756"/>
    <lineage>
        <taxon>Eukaryota</taxon>
        <taxon>Fungi</taxon>
        <taxon>Dikarya</taxon>
        <taxon>Basidiomycota</taxon>
        <taxon>Agaricomycotina</taxon>
        <taxon>Agaricomycetes</taxon>
        <taxon>Agaricomycetidae</taxon>
        <taxon>Agaricales</taxon>
        <taxon>Marasmiineae</taxon>
        <taxon>Physalacriaceae</taxon>
        <taxon>Desarmillaria</taxon>
    </lineage>
</organism>
<keyword evidence="1" id="KW-0479">Metal-binding</keyword>
<dbReference type="GO" id="GO:0008270">
    <property type="term" value="F:zinc ion binding"/>
    <property type="evidence" value="ECO:0007669"/>
    <property type="project" value="UniProtKB-KW"/>
</dbReference>
<evidence type="ECO:0000256" key="2">
    <source>
        <dbReference type="SAM" id="Coils"/>
    </source>
</evidence>
<evidence type="ECO:0000256" key="1">
    <source>
        <dbReference type="PROSITE-ProRule" id="PRU00175"/>
    </source>
</evidence>
<keyword evidence="5" id="KW-1185">Reference proteome</keyword>
<dbReference type="GeneID" id="85365416"/>
<dbReference type="Proteomes" id="UP001175211">
    <property type="component" value="Unassembled WGS sequence"/>
</dbReference>
<accession>A0AA39KCG3</accession>
<dbReference type="PROSITE" id="PS50089">
    <property type="entry name" value="ZF_RING_2"/>
    <property type="match status" value="1"/>
</dbReference>
<feature type="domain" description="RING-type" evidence="3">
    <location>
        <begin position="6"/>
        <end position="44"/>
    </location>
</feature>
<evidence type="ECO:0000313" key="5">
    <source>
        <dbReference type="Proteomes" id="UP001175211"/>
    </source>
</evidence>
<keyword evidence="2" id="KW-0175">Coiled coil</keyword>
<dbReference type="EMBL" id="JAUEPS010000017">
    <property type="protein sequence ID" value="KAK0458617.1"/>
    <property type="molecule type" value="Genomic_DNA"/>
</dbReference>
<name>A0AA39KCG3_ARMTA</name>
<feature type="coiled-coil region" evidence="2">
    <location>
        <begin position="181"/>
        <end position="219"/>
    </location>
</feature>
<dbReference type="RefSeq" id="XP_060330887.1">
    <property type="nucleotide sequence ID" value="XM_060481868.1"/>
</dbReference>
<reference evidence="4" key="1">
    <citation type="submission" date="2023-06" db="EMBL/GenBank/DDBJ databases">
        <authorList>
            <consortium name="Lawrence Berkeley National Laboratory"/>
            <person name="Ahrendt S."/>
            <person name="Sahu N."/>
            <person name="Indic B."/>
            <person name="Wong-Bajracharya J."/>
            <person name="Merenyi Z."/>
            <person name="Ke H.-M."/>
            <person name="Monk M."/>
            <person name="Kocsube S."/>
            <person name="Drula E."/>
            <person name="Lipzen A."/>
            <person name="Balint B."/>
            <person name="Henrissat B."/>
            <person name="Andreopoulos B."/>
            <person name="Martin F.M."/>
            <person name="Harder C.B."/>
            <person name="Rigling D."/>
            <person name="Ford K.L."/>
            <person name="Foster G.D."/>
            <person name="Pangilinan J."/>
            <person name="Papanicolaou A."/>
            <person name="Barry K."/>
            <person name="LaButti K."/>
            <person name="Viragh M."/>
            <person name="Koriabine M."/>
            <person name="Yan M."/>
            <person name="Riley R."/>
            <person name="Champramary S."/>
            <person name="Plett K.L."/>
            <person name="Tsai I.J."/>
            <person name="Slot J."/>
            <person name="Sipos G."/>
            <person name="Plett J."/>
            <person name="Nagy L.G."/>
            <person name="Grigoriev I.V."/>
        </authorList>
    </citation>
    <scope>NUCLEOTIDE SEQUENCE</scope>
    <source>
        <strain evidence="4">CCBAS 213</strain>
    </source>
</reference>
<dbReference type="Gene3D" id="3.30.40.10">
    <property type="entry name" value="Zinc/RING finger domain, C3HC4 (zinc finger)"/>
    <property type="match status" value="1"/>
</dbReference>
<evidence type="ECO:0000313" key="4">
    <source>
        <dbReference type="EMBL" id="KAK0458617.1"/>
    </source>
</evidence>
<dbReference type="Pfam" id="PF14634">
    <property type="entry name" value="zf-RING_5"/>
    <property type="match status" value="1"/>
</dbReference>